<feature type="compositionally biased region" description="Polar residues" evidence="1">
    <location>
        <begin position="131"/>
        <end position="141"/>
    </location>
</feature>
<sequence>MKIPEPMTPSDCDLRGLPFMQLDVVRLIDSDLFALSTGDEFKAAVALWCKSWLQVPAASLPDDDRVLAHLSSAGTRWKKVKTLVLRGWVKCSDGRLYHPTVAEKALHAWKARTAQRERAAKRWQKKDEDTGNATASENNMPRHSGGISHGNALERERERENIPLTTFEDAAPPSSQVQAQQKIAQIDASAPRTPDARDHLWRHGAEVVRHSTGLPPKRAKSLIGKWLRDCRDSAETLNAILDEAVSVRPAVFEEWVTKAIQNRMQTDLRQIEDQWGLTGYDIDANAKRFEEMGQ</sequence>
<dbReference type="InterPro" id="IPR010781">
    <property type="entry name" value="DUF1376"/>
</dbReference>
<comment type="caution">
    <text evidence="2">The sequence shown here is derived from an EMBL/GenBank/DDBJ whole genome shotgun (WGS) entry which is preliminary data.</text>
</comment>
<evidence type="ECO:0000313" key="3">
    <source>
        <dbReference type="Proteomes" id="UP000677812"/>
    </source>
</evidence>
<gene>
    <name evidence="2" type="ORF">KB213_08360</name>
</gene>
<reference evidence="2 3" key="1">
    <citation type="submission" date="2021-04" db="EMBL/GenBank/DDBJ databases">
        <title>The complete genome sequence of Neokomagataea sp. TBRC 2177.</title>
        <authorList>
            <person name="Charoenyingcharoen P."/>
            <person name="Yukphan P."/>
        </authorList>
    </citation>
    <scope>NUCLEOTIDE SEQUENCE [LARGE SCALE GENOMIC DNA]</scope>
    <source>
        <strain evidence="2 3">TBRC 2177</strain>
    </source>
</reference>
<evidence type="ECO:0000313" key="2">
    <source>
        <dbReference type="EMBL" id="MBR0560064.1"/>
    </source>
</evidence>
<dbReference type="EMBL" id="JAGRQH010000005">
    <property type="protein sequence ID" value="MBR0560064.1"/>
    <property type="molecule type" value="Genomic_DNA"/>
</dbReference>
<dbReference type="Proteomes" id="UP000677812">
    <property type="component" value="Unassembled WGS sequence"/>
</dbReference>
<accession>A0ABS5E826</accession>
<feature type="compositionally biased region" description="Basic and acidic residues" evidence="1">
    <location>
        <begin position="116"/>
        <end position="129"/>
    </location>
</feature>
<protein>
    <submittedName>
        <fullName evidence="2">DUF1376 domain-containing protein</fullName>
    </submittedName>
</protein>
<organism evidence="2 3">
    <name type="scientific">Neokomagataea anthophila</name>
    <dbReference type="NCBI Taxonomy" id="2826925"/>
    <lineage>
        <taxon>Bacteria</taxon>
        <taxon>Pseudomonadati</taxon>
        <taxon>Pseudomonadota</taxon>
        <taxon>Alphaproteobacteria</taxon>
        <taxon>Acetobacterales</taxon>
        <taxon>Acetobacteraceae</taxon>
        <taxon>Neokomagataea</taxon>
    </lineage>
</organism>
<feature type="region of interest" description="Disordered" evidence="1">
    <location>
        <begin position="116"/>
        <end position="153"/>
    </location>
</feature>
<dbReference type="Pfam" id="PF07120">
    <property type="entry name" value="DUF1376"/>
    <property type="match status" value="1"/>
</dbReference>
<name>A0ABS5E826_9PROT</name>
<keyword evidence="3" id="KW-1185">Reference proteome</keyword>
<proteinExistence type="predicted"/>
<evidence type="ECO:0000256" key="1">
    <source>
        <dbReference type="SAM" id="MobiDB-lite"/>
    </source>
</evidence>
<dbReference type="RefSeq" id="WP_211682138.1">
    <property type="nucleotide sequence ID" value="NZ_JAGRQH010000005.1"/>
</dbReference>